<name>A0A195BFU8_9HYME</name>
<reference evidence="2 3" key="1">
    <citation type="submission" date="2015-09" db="EMBL/GenBank/DDBJ databases">
        <title>Atta colombica WGS genome.</title>
        <authorList>
            <person name="Nygaard S."/>
            <person name="Hu H."/>
            <person name="Boomsma J."/>
            <person name="Zhang G."/>
        </authorList>
    </citation>
    <scope>NUCLEOTIDE SEQUENCE [LARGE SCALE GENOMIC DNA]</scope>
    <source>
        <strain evidence="2">Treedump-2</strain>
        <tissue evidence="2">Whole body</tissue>
    </source>
</reference>
<dbReference type="EMBL" id="KQ976500">
    <property type="protein sequence ID" value="KYM83057.1"/>
    <property type="molecule type" value="Genomic_DNA"/>
</dbReference>
<evidence type="ECO:0000313" key="3">
    <source>
        <dbReference type="Proteomes" id="UP000078540"/>
    </source>
</evidence>
<feature type="non-terminal residue" evidence="2">
    <location>
        <position position="1"/>
    </location>
</feature>
<evidence type="ECO:0000313" key="2">
    <source>
        <dbReference type="EMBL" id="KYM83057.1"/>
    </source>
</evidence>
<feature type="compositionally biased region" description="Basic residues" evidence="1">
    <location>
        <begin position="17"/>
        <end position="26"/>
    </location>
</feature>
<evidence type="ECO:0000256" key="1">
    <source>
        <dbReference type="SAM" id="MobiDB-lite"/>
    </source>
</evidence>
<protein>
    <submittedName>
        <fullName evidence="2">Uncharacterized protein</fullName>
    </submittedName>
</protein>
<proteinExistence type="predicted"/>
<sequence>RHRRRTRMHPANNLAAHKTKSRESRRRIDRGKVRKKLVVVQGSKPSGRATWGAPDDPSCPSVTAYFASGIENDLRVMDSLGAAWRNPDFAYPC</sequence>
<feature type="region of interest" description="Disordered" evidence="1">
    <location>
        <begin position="1"/>
        <end position="26"/>
    </location>
</feature>
<keyword evidence="3" id="KW-1185">Reference proteome</keyword>
<dbReference type="AlphaFoldDB" id="A0A195BFU8"/>
<accession>A0A195BFU8</accession>
<gene>
    <name evidence="2" type="ORF">ALC53_06322</name>
</gene>
<organism evidence="2 3">
    <name type="scientific">Atta colombica</name>
    <dbReference type="NCBI Taxonomy" id="520822"/>
    <lineage>
        <taxon>Eukaryota</taxon>
        <taxon>Metazoa</taxon>
        <taxon>Ecdysozoa</taxon>
        <taxon>Arthropoda</taxon>
        <taxon>Hexapoda</taxon>
        <taxon>Insecta</taxon>
        <taxon>Pterygota</taxon>
        <taxon>Neoptera</taxon>
        <taxon>Endopterygota</taxon>
        <taxon>Hymenoptera</taxon>
        <taxon>Apocrita</taxon>
        <taxon>Aculeata</taxon>
        <taxon>Formicoidea</taxon>
        <taxon>Formicidae</taxon>
        <taxon>Myrmicinae</taxon>
        <taxon>Atta</taxon>
    </lineage>
</organism>
<dbReference type="Proteomes" id="UP000078540">
    <property type="component" value="Unassembled WGS sequence"/>
</dbReference>